<dbReference type="InterPro" id="IPR013785">
    <property type="entry name" value="Aldolase_TIM"/>
</dbReference>
<gene>
    <name evidence="6" type="ORF">COX24_03365</name>
</gene>
<dbReference type="GO" id="GO:0051536">
    <property type="term" value="F:iron-sulfur cluster binding"/>
    <property type="evidence" value="ECO:0007669"/>
    <property type="project" value="UniProtKB-KW"/>
</dbReference>
<sequence length="372" mass="42955">MILSSIVGIPKIFFRAIEIKFWKKQGRVLPLYFINFLITYHCNARCSMCSIWQKYKKDPRQGNNELTLEEIKKFLKENKNYLRNLKHIGITGGEAFLREDIVEIVKAIKEILPWVETGIQTNGLSPQFVLEKTEKILKFYPNFSLSVSIDGLGETHDKVRGIPKAFDKAVKTIKGVQELGVKNISCGMTISSKNYKQILKTQKYVEDKLNCRFTCFLSDESDYYFDNIGKNQILDKKQTAAVIRQLKNYEGDYYLDNLRQMMEKGKRRTLPCYSGYTSIVIDPFGEVMPCVLKSWKFGNIKTQRLKEMMSSQNAIQIRKKIDGCICFSQCEVSSSAVVDVFDVLRWFLTSSLSGKKQFLTSLLKEKKQFLEG</sequence>
<dbReference type="PANTHER" id="PTHR11228">
    <property type="entry name" value="RADICAL SAM DOMAIN PROTEIN"/>
    <property type="match status" value="1"/>
</dbReference>
<name>A0A2G9ZE68_9BACT</name>
<organism evidence="6 7">
    <name type="scientific">bacterium (Candidatus Gribaldobacteria) CG23_combo_of_CG06-09_8_20_14_all_37_87_8</name>
    <dbReference type="NCBI Taxonomy" id="2014278"/>
    <lineage>
        <taxon>Bacteria</taxon>
        <taxon>Candidatus Gribaldobacteria</taxon>
    </lineage>
</organism>
<dbReference type="CDD" id="cd21109">
    <property type="entry name" value="SPASM"/>
    <property type="match status" value="1"/>
</dbReference>
<accession>A0A2G9ZE68</accession>
<evidence type="ECO:0000313" key="6">
    <source>
        <dbReference type="EMBL" id="PIP31479.1"/>
    </source>
</evidence>
<dbReference type="PROSITE" id="PS51918">
    <property type="entry name" value="RADICAL_SAM"/>
    <property type="match status" value="1"/>
</dbReference>
<dbReference type="Pfam" id="PF13186">
    <property type="entry name" value="SPASM"/>
    <property type="match status" value="1"/>
</dbReference>
<evidence type="ECO:0000256" key="3">
    <source>
        <dbReference type="ARBA" id="ARBA00023004"/>
    </source>
</evidence>
<keyword evidence="4" id="KW-0411">Iron-sulfur</keyword>
<dbReference type="CDD" id="cd01335">
    <property type="entry name" value="Radical_SAM"/>
    <property type="match status" value="1"/>
</dbReference>
<dbReference type="Proteomes" id="UP000230447">
    <property type="component" value="Unassembled WGS sequence"/>
</dbReference>
<dbReference type="Pfam" id="PF04055">
    <property type="entry name" value="Radical_SAM"/>
    <property type="match status" value="1"/>
</dbReference>
<keyword evidence="1" id="KW-0949">S-adenosyl-L-methionine</keyword>
<reference evidence="6 7" key="1">
    <citation type="submission" date="2017-09" db="EMBL/GenBank/DDBJ databases">
        <title>Depth-based differentiation of microbial function through sediment-hosted aquifers and enrichment of novel symbionts in the deep terrestrial subsurface.</title>
        <authorList>
            <person name="Probst A.J."/>
            <person name="Ladd B."/>
            <person name="Jarett J.K."/>
            <person name="Geller-Mcgrath D.E."/>
            <person name="Sieber C.M."/>
            <person name="Emerson J.B."/>
            <person name="Anantharaman K."/>
            <person name="Thomas B.C."/>
            <person name="Malmstrom R."/>
            <person name="Stieglmeier M."/>
            <person name="Klingl A."/>
            <person name="Woyke T."/>
            <person name="Ryan C.M."/>
            <person name="Banfield J.F."/>
        </authorList>
    </citation>
    <scope>NUCLEOTIDE SEQUENCE [LARGE SCALE GENOMIC DNA]</scope>
    <source>
        <strain evidence="6">CG23_combo_of_CG06-09_8_20_14_all_37_87_8</strain>
    </source>
</reference>
<dbReference type="AlphaFoldDB" id="A0A2G9ZE68"/>
<evidence type="ECO:0000313" key="7">
    <source>
        <dbReference type="Proteomes" id="UP000230447"/>
    </source>
</evidence>
<dbReference type="SFLD" id="SFLDG01067">
    <property type="entry name" value="SPASM/twitch_domain_containing"/>
    <property type="match status" value="1"/>
</dbReference>
<dbReference type="InterPro" id="IPR007197">
    <property type="entry name" value="rSAM"/>
</dbReference>
<dbReference type="InterPro" id="IPR023885">
    <property type="entry name" value="4Fe4S-binding_SPASM_dom"/>
</dbReference>
<proteinExistence type="predicted"/>
<comment type="caution">
    <text evidence="6">The sequence shown here is derived from an EMBL/GenBank/DDBJ whole genome shotgun (WGS) entry which is preliminary data.</text>
</comment>
<dbReference type="GO" id="GO:0003824">
    <property type="term" value="F:catalytic activity"/>
    <property type="evidence" value="ECO:0007669"/>
    <property type="project" value="InterPro"/>
</dbReference>
<dbReference type="EMBL" id="PCSB01000070">
    <property type="protein sequence ID" value="PIP31479.1"/>
    <property type="molecule type" value="Genomic_DNA"/>
</dbReference>
<evidence type="ECO:0000256" key="2">
    <source>
        <dbReference type="ARBA" id="ARBA00022723"/>
    </source>
</evidence>
<dbReference type="GO" id="GO:0046872">
    <property type="term" value="F:metal ion binding"/>
    <property type="evidence" value="ECO:0007669"/>
    <property type="project" value="UniProtKB-KW"/>
</dbReference>
<keyword evidence="3" id="KW-0408">Iron</keyword>
<dbReference type="PANTHER" id="PTHR11228:SF7">
    <property type="entry name" value="PQQA PEPTIDE CYCLASE"/>
    <property type="match status" value="1"/>
</dbReference>
<feature type="domain" description="Radical SAM core" evidence="5">
    <location>
        <begin position="26"/>
        <end position="271"/>
    </location>
</feature>
<dbReference type="Gene3D" id="3.20.20.70">
    <property type="entry name" value="Aldolase class I"/>
    <property type="match status" value="1"/>
</dbReference>
<dbReference type="SFLD" id="SFLDG01386">
    <property type="entry name" value="main_SPASM_domain-containing"/>
    <property type="match status" value="1"/>
</dbReference>
<dbReference type="InterPro" id="IPR050377">
    <property type="entry name" value="Radical_SAM_PqqE_MftC-like"/>
</dbReference>
<dbReference type="SUPFAM" id="SSF102114">
    <property type="entry name" value="Radical SAM enzymes"/>
    <property type="match status" value="1"/>
</dbReference>
<evidence type="ECO:0000259" key="5">
    <source>
        <dbReference type="PROSITE" id="PS51918"/>
    </source>
</evidence>
<dbReference type="SFLD" id="SFLDS00029">
    <property type="entry name" value="Radical_SAM"/>
    <property type="match status" value="1"/>
</dbReference>
<dbReference type="InterPro" id="IPR058240">
    <property type="entry name" value="rSAM_sf"/>
</dbReference>
<keyword evidence="2" id="KW-0479">Metal-binding</keyword>
<evidence type="ECO:0000256" key="4">
    <source>
        <dbReference type="ARBA" id="ARBA00023014"/>
    </source>
</evidence>
<evidence type="ECO:0000256" key="1">
    <source>
        <dbReference type="ARBA" id="ARBA00022691"/>
    </source>
</evidence>
<protein>
    <recommendedName>
        <fullName evidence="5">Radical SAM core domain-containing protein</fullName>
    </recommendedName>
</protein>